<dbReference type="Proteomes" id="UP000092460">
    <property type="component" value="Unassembled WGS sequence"/>
</dbReference>
<dbReference type="EnsemblMetazoa" id="GPPI022915-RA">
    <property type="protein sequence ID" value="GPPI022915-PA"/>
    <property type="gene ID" value="GPPI022915"/>
</dbReference>
<sequence length="159" mass="18763">MNINISTANIYLRYERLNCIKFVSPLPFLLLVNYNSIRKENERNDDENNKIPHTTLQNDNNKCTNEVIKNIIQVEYKLEETGYETRIFKALVSSKRSWLCCNKLRICFSSSVLSSDDEEVAGFILIFFSKLRAERRRSSTLRRRCEVSLSEVRRNDWAE</sequence>
<reference evidence="2" key="1">
    <citation type="submission" date="2015-01" db="EMBL/GenBank/DDBJ databases">
        <authorList>
            <person name="Aksoy S."/>
            <person name="Warren W."/>
            <person name="Wilson R.K."/>
        </authorList>
    </citation>
    <scope>NUCLEOTIDE SEQUENCE [LARGE SCALE GENOMIC DNA]</scope>
    <source>
        <strain evidence="2">IAEA</strain>
    </source>
</reference>
<keyword evidence="2" id="KW-1185">Reference proteome</keyword>
<name>A0A1B0B9A5_9MUSC</name>
<dbReference type="EMBL" id="JXJN01010344">
    <property type="status" value="NOT_ANNOTATED_CDS"/>
    <property type="molecule type" value="Genomic_DNA"/>
</dbReference>
<protein>
    <submittedName>
        <fullName evidence="1">Uncharacterized protein</fullName>
    </submittedName>
</protein>
<evidence type="ECO:0000313" key="1">
    <source>
        <dbReference type="EnsemblMetazoa" id="GPPI022915-PA"/>
    </source>
</evidence>
<reference evidence="1" key="2">
    <citation type="submission" date="2020-05" db="UniProtKB">
        <authorList>
            <consortium name="EnsemblMetazoa"/>
        </authorList>
    </citation>
    <scope>IDENTIFICATION</scope>
    <source>
        <strain evidence="1">IAEA</strain>
    </source>
</reference>
<accession>A0A1B0B9A5</accession>
<proteinExistence type="predicted"/>
<dbReference type="VEuPathDB" id="VectorBase:GPPI022915"/>
<organism evidence="1 2">
    <name type="scientific">Glossina palpalis gambiensis</name>
    <dbReference type="NCBI Taxonomy" id="67801"/>
    <lineage>
        <taxon>Eukaryota</taxon>
        <taxon>Metazoa</taxon>
        <taxon>Ecdysozoa</taxon>
        <taxon>Arthropoda</taxon>
        <taxon>Hexapoda</taxon>
        <taxon>Insecta</taxon>
        <taxon>Pterygota</taxon>
        <taxon>Neoptera</taxon>
        <taxon>Endopterygota</taxon>
        <taxon>Diptera</taxon>
        <taxon>Brachycera</taxon>
        <taxon>Muscomorpha</taxon>
        <taxon>Hippoboscoidea</taxon>
        <taxon>Glossinidae</taxon>
        <taxon>Glossina</taxon>
    </lineage>
</organism>
<evidence type="ECO:0000313" key="2">
    <source>
        <dbReference type="Proteomes" id="UP000092460"/>
    </source>
</evidence>
<dbReference type="AlphaFoldDB" id="A0A1B0B9A5"/>